<dbReference type="PROSITE" id="PS50914">
    <property type="entry name" value="BON"/>
    <property type="match status" value="1"/>
</dbReference>
<accession>A0A1N7SIR2</accession>
<dbReference type="InterPro" id="IPR007055">
    <property type="entry name" value="BON_dom"/>
</dbReference>
<feature type="region of interest" description="Disordered" evidence="1">
    <location>
        <begin position="62"/>
        <end position="89"/>
    </location>
</feature>
<gene>
    <name evidence="3" type="ORF">BN2475_720025</name>
</gene>
<sequence length="162" mass="17624">MINGRDRRGVRNSGLAMRAMPDWARSVPSAQVLGRCACRNRRQVRAHLLVFSDQRLLCGEPVVSTRSAKPKPAGSGAKARPPTDADTDATRLSDAQIAVEATRRLAWDAAVPEHTVTVKVSRGRITLEGVVEREQQRAAALEDVGRLFGVRGVVDHIVVKAK</sequence>
<dbReference type="Pfam" id="PF04972">
    <property type="entry name" value="BON"/>
    <property type="match status" value="1"/>
</dbReference>
<dbReference type="STRING" id="1247936.BN2475_720025"/>
<evidence type="ECO:0000259" key="2">
    <source>
        <dbReference type="PROSITE" id="PS50914"/>
    </source>
</evidence>
<organism evidence="3 4">
    <name type="scientific">Paraburkholderia ribeironis</name>
    <dbReference type="NCBI Taxonomy" id="1247936"/>
    <lineage>
        <taxon>Bacteria</taxon>
        <taxon>Pseudomonadati</taxon>
        <taxon>Pseudomonadota</taxon>
        <taxon>Betaproteobacteria</taxon>
        <taxon>Burkholderiales</taxon>
        <taxon>Burkholderiaceae</taxon>
        <taxon>Paraburkholderia</taxon>
    </lineage>
</organism>
<reference evidence="3 4" key="1">
    <citation type="submission" date="2016-12" db="EMBL/GenBank/DDBJ databases">
        <authorList>
            <person name="Song W.-J."/>
            <person name="Kurnit D.M."/>
        </authorList>
    </citation>
    <scope>NUCLEOTIDE SEQUENCE [LARGE SCALE GENOMIC DNA]</scope>
    <source>
        <strain evidence="3 4">STM7296</strain>
    </source>
</reference>
<proteinExistence type="predicted"/>
<name>A0A1N7SIR2_9BURK</name>
<feature type="domain" description="BON" evidence="2">
    <location>
        <begin position="93"/>
        <end position="161"/>
    </location>
</feature>
<dbReference type="AlphaFoldDB" id="A0A1N7SIR2"/>
<dbReference type="Gene3D" id="3.30.1340.30">
    <property type="match status" value="1"/>
</dbReference>
<evidence type="ECO:0000256" key="1">
    <source>
        <dbReference type="SAM" id="MobiDB-lite"/>
    </source>
</evidence>
<feature type="compositionally biased region" description="Low complexity" evidence="1">
    <location>
        <begin position="70"/>
        <end position="82"/>
    </location>
</feature>
<dbReference type="EMBL" id="CYGX02000072">
    <property type="protein sequence ID" value="SIT47277.1"/>
    <property type="molecule type" value="Genomic_DNA"/>
</dbReference>
<protein>
    <submittedName>
        <fullName evidence="3">Transport-associated (Modular protein)</fullName>
    </submittedName>
</protein>
<keyword evidence="4" id="KW-1185">Reference proteome</keyword>
<dbReference type="Proteomes" id="UP000187012">
    <property type="component" value="Unassembled WGS sequence"/>
</dbReference>
<evidence type="ECO:0000313" key="3">
    <source>
        <dbReference type="EMBL" id="SIT47277.1"/>
    </source>
</evidence>
<evidence type="ECO:0000313" key="4">
    <source>
        <dbReference type="Proteomes" id="UP000187012"/>
    </source>
</evidence>